<dbReference type="EMBL" id="JAHRIQ010008009">
    <property type="protein sequence ID" value="MEQ2223480.1"/>
    <property type="molecule type" value="Genomic_DNA"/>
</dbReference>
<gene>
    <name evidence="1" type="ORF">ILYODFUR_037165</name>
</gene>
<keyword evidence="2" id="KW-1185">Reference proteome</keyword>
<accession>A0ABV0SSA5</accession>
<dbReference type="Proteomes" id="UP001482620">
    <property type="component" value="Unassembled WGS sequence"/>
</dbReference>
<name>A0ABV0SSA5_9TELE</name>
<protein>
    <submittedName>
        <fullName evidence="1">Uncharacterized protein</fullName>
    </submittedName>
</protein>
<reference evidence="1 2" key="1">
    <citation type="submission" date="2021-06" db="EMBL/GenBank/DDBJ databases">
        <authorList>
            <person name="Palmer J.M."/>
        </authorList>
    </citation>
    <scope>NUCLEOTIDE SEQUENCE [LARGE SCALE GENOMIC DNA]</scope>
    <source>
        <strain evidence="2">if_2019</strain>
        <tissue evidence="1">Muscle</tissue>
    </source>
</reference>
<evidence type="ECO:0000313" key="2">
    <source>
        <dbReference type="Proteomes" id="UP001482620"/>
    </source>
</evidence>
<proteinExistence type="predicted"/>
<sequence length="108" mass="11669">MVLVYFNCATVQQLVALLPCNKNILGSTPGQGSFFACSPRPCVGSLRLLRLSPTVQNMTVKLSGLSTLPQGVNECVRGCLSCVCQCCPVMDWRPVQGLTHLTPIDCLR</sequence>
<evidence type="ECO:0000313" key="1">
    <source>
        <dbReference type="EMBL" id="MEQ2223480.1"/>
    </source>
</evidence>
<comment type="caution">
    <text evidence="1">The sequence shown here is derived from an EMBL/GenBank/DDBJ whole genome shotgun (WGS) entry which is preliminary data.</text>
</comment>
<organism evidence="1 2">
    <name type="scientific">Ilyodon furcidens</name>
    <name type="common">goldbreast splitfin</name>
    <dbReference type="NCBI Taxonomy" id="33524"/>
    <lineage>
        <taxon>Eukaryota</taxon>
        <taxon>Metazoa</taxon>
        <taxon>Chordata</taxon>
        <taxon>Craniata</taxon>
        <taxon>Vertebrata</taxon>
        <taxon>Euteleostomi</taxon>
        <taxon>Actinopterygii</taxon>
        <taxon>Neopterygii</taxon>
        <taxon>Teleostei</taxon>
        <taxon>Neoteleostei</taxon>
        <taxon>Acanthomorphata</taxon>
        <taxon>Ovalentaria</taxon>
        <taxon>Atherinomorphae</taxon>
        <taxon>Cyprinodontiformes</taxon>
        <taxon>Goodeidae</taxon>
        <taxon>Ilyodon</taxon>
    </lineage>
</organism>